<keyword evidence="6 7" id="KW-0413">Isomerase</keyword>
<evidence type="ECO:0000256" key="8">
    <source>
        <dbReference type="SAM" id="MobiDB-lite"/>
    </source>
</evidence>
<comment type="function">
    <text evidence="2 7">Catalyzes the interconversion of 2-phosphoglycerate and 3-phosphoglycerate.</text>
</comment>
<dbReference type="Proteomes" id="UP000217784">
    <property type="component" value="Unassembled WGS sequence"/>
</dbReference>
<protein>
    <recommendedName>
        <fullName evidence="7">2,3-bisphosphoglycerate-independent phosphoglycerate mutase</fullName>
        <shortName evidence="7">BPG-independent PGAM</shortName>
        <shortName evidence="7">Phosphoglyceromutase</shortName>
        <shortName evidence="7">aPGAM</shortName>
        <ecNumber evidence="7">5.4.2.12</ecNumber>
    </recommendedName>
</protein>
<dbReference type="InterPro" id="IPR004456">
    <property type="entry name" value="Pglycerate_mutase_ApgM"/>
</dbReference>
<evidence type="ECO:0000259" key="9">
    <source>
        <dbReference type="Pfam" id="PF01676"/>
    </source>
</evidence>
<dbReference type="InterPro" id="IPR006124">
    <property type="entry name" value="Metalloenzyme"/>
</dbReference>
<dbReference type="EC" id="5.4.2.12" evidence="7"/>
<proteinExistence type="inferred from homology"/>
<dbReference type="GO" id="GO:0004619">
    <property type="term" value="F:phosphoglycerate mutase activity"/>
    <property type="evidence" value="ECO:0007669"/>
    <property type="project" value="UniProtKB-UniRule"/>
</dbReference>
<keyword evidence="11" id="KW-1185">Reference proteome</keyword>
<dbReference type="PANTHER" id="PTHR31209:SF0">
    <property type="entry name" value="METALLOENZYME DOMAIN-CONTAINING PROTEIN"/>
    <property type="match status" value="1"/>
</dbReference>
<evidence type="ECO:0000256" key="6">
    <source>
        <dbReference type="ARBA" id="ARBA00023235"/>
    </source>
</evidence>
<comment type="catalytic activity">
    <reaction evidence="1 7">
        <text>(2R)-2-phosphoglycerate = (2R)-3-phosphoglycerate</text>
        <dbReference type="Rhea" id="RHEA:15901"/>
        <dbReference type="ChEBI" id="CHEBI:58272"/>
        <dbReference type="ChEBI" id="CHEBI:58289"/>
        <dbReference type="EC" id="5.4.2.12"/>
    </reaction>
</comment>
<feature type="domain" description="Metalloenzyme" evidence="9">
    <location>
        <begin position="1"/>
        <end position="401"/>
    </location>
</feature>
<dbReference type="PANTHER" id="PTHR31209">
    <property type="entry name" value="COFACTOR-INDEPENDENT PHOSPHOGLYCERATE MUTASE"/>
    <property type="match status" value="1"/>
</dbReference>
<reference evidence="10 11" key="1">
    <citation type="journal article" date="2017" name="BMC Genomics">
        <title>Genomic analysis of methanogenic archaea reveals a shift towards energy conservation.</title>
        <authorList>
            <person name="Gilmore S.P."/>
            <person name="Henske J.K."/>
            <person name="Sexton J.A."/>
            <person name="Solomon K.V."/>
            <person name="Seppala S."/>
            <person name="Yoo J.I."/>
            <person name="Huyett L.M."/>
            <person name="Pressman A."/>
            <person name="Cogan J.Z."/>
            <person name="Kivenson V."/>
            <person name="Peng X."/>
            <person name="Tan Y."/>
            <person name="Valentine D.L."/>
            <person name="O'Malley M.A."/>
        </authorList>
    </citation>
    <scope>NUCLEOTIDE SEQUENCE [LARGE SCALE GENOMIC DNA]</scope>
    <source>
        <strain evidence="10 11">M.o.H.</strain>
    </source>
</reference>
<dbReference type="PIRSF" id="PIRSF006392">
    <property type="entry name" value="IPGAM_arch"/>
    <property type="match status" value="1"/>
</dbReference>
<evidence type="ECO:0000256" key="4">
    <source>
        <dbReference type="ARBA" id="ARBA00005524"/>
    </source>
</evidence>
<dbReference type="NCBIfam" id="NF003104">
    <property type="entry name" value="PRK04024.1"/>
    <property type="match status" value="1"/>
</dbReference>
<dbReference type="AlphaFoldDB" id="A0A2A2H4U9"/>
<evidence type="ECO:0000256" key="1">
    <source>
        <dbReference type="ARBA" id="ARBA00000370"/>
    </source>
</evidence>
<dbReference type="SUPFAM" id="SSF53649">
    <property type="entry name" value="Alkaline phosphatase-like"/>
    <property type="match status" value="1"/>
</dbReference>
<dbReference type="Pfam" id="PF10143">
    <property type="entry name" value="PhosphMutase"/>
    <property type="match status" value="1"/>
</dbReference>
<evidence type="ECO:0000313" key="10">
    <source>
        <dbReference type="EMBL" id="PAV04324.1"/>
    </source>
</evidence>
<dbReference type="UniPathway" id="UPA00109">
    <property type="reaction ID" value="UER00186"/>
</dbReference>
<dbReference type="GO" id="GO:0046872">
    <property type="term" value="F:metal ion binding"/>
    <property type="evidence" value="ECO:0007669"/>
    <property type="project" value="InterPro"/>
</dbReference>
<dbReference type="Gene3D" id="3.40.720.10">
    <property type="entry name" value="Alkaline Phosphatase, subunit A"/>
    <property type="match status" value="2"/>
</dbReference>
<dbReference type="RefSeq" id="WP_069584438.1">
    <property type="nucleotide sequence ID" value="NZ_LMVM01000023.1"/>
</dbReference>
<evidence type="ECO:0000256" key="3">
    <source>
        <dbReference type="ARBA" id="ARBA00004798"/>
    </source>
</evidence>
<dbReference type="InterPro" id="IPR017850">
    <property type="entry name" value="Alkaline_phosphatase_core_sf"/>
</dbReference>
<accession>A0A2A2H4U9</accession>
<name>A0A2A2H4U9_METBR</name>
<evidence type="ECO:0000256" key="7">
    <source>
        <dbReference type="HAMAP-Rule" id="MF_01402"/>
    </source>
</evidence>
<comment type="caution">
    <text evidence="10">The sequence shown here is derived from an EMBL/GenBank/DDBJ whole genome shotgun (WGS) entry which is preliminary data.</text>
</comment>
<feature type="region of interest" description="Disordered" evidence="8">
    <location>
        <begin position="162"/>
        <end position="181"/>
    </location>
</feature>
<dbReference type="EMBL" id="LMVM01000023">
    <property type="protein sequence ID" value="PAV04324.1"/>
    <property type="molecule type" value="Genomic_DNA"/>
</dbReference>
<dbReference type="CDD" id="cd16011">
    <property type="entry name" value="iPGM_like"/>
    <property type="match status" value="1"/>
</dbReference>
<sequence length="411" mass="44233">MKGIIMIIDGMGDRPIKDLGYKTPLEVANTPNMDKLAEIGINGIMDPISPGIRAGSDTSHISILGYDPYEVYTGRGPFEAAGIGLDVIAGDIAFRCNFSTQDENGIIVDRRAGRIRKGTEEIAGSINSLKLEGFEDIEIIFKESTGHRAVLVLRGAGLSDKVSDADPKHEGKPPKEVVPLDDSPEAAKTAAILNKFVKTSYDLLKDHPVNLKRINDGENPANVVLPRGVGAVPHIVPFGEKYGVKAACIAETGLIKGIGKITGMDLIDVEGATGGIDTNLENMTASIVEAAKNDDYEFILINIDGADEAGHDGQMEEKVKFIEKVDAVIEEVMKIDDLYFILTADHSTPISVMDHTGDPVPIIIKGPEVKVDNVNSFNERAAAYGGLCRIRGSDIMNILMDFMNKSEKFGA</sequence>
<evidence type="ECO:0000256" key="2">
    <source>
        <dbReference type="ARBA" id="ARBA00002315"/>
    </source>
</evidence>
<keyword evidence="5 7" id="KW-0324">Glycolysis</keyword>
<evidence type="ECO:0000256" key="5">
    <source>
        <dbReference type="ARBA" id="ARBA00023152"/>
    </source>
</evidence>
<dbReference type="NCBIfam" id="TIGR00306">
    <property type="entry name" value="apgM"/>
    <property type="match status" value="1"/>
</dbReference>
<dbReference type="InterPro" id="IPR023665">
    <property type="entry name" value="ApgAM_prokaryotes"/>
</dbReference>
<evidence type="ECO:0000313" key="11">
    <source>
        <dbReference type="Proteomes" id="UP000217784"/>
    </source>
</evidence>
<dbReference type="HAMAP" id="MF_01402_A">
    <property type="entry name" value="ApgM_A"/>
    <property type="match status" value="1"/>
</dbReference>
<organism evidence="10 11">
    <name type="scientific">Methanobacterium bryantii</name>
    <dbReference type="NCBI Taxonomy" id="2161"/>
    <lineage>
        <taxon>Archaea</taxon>
        <taxon>Methanobacteriati</taxon>
        <taxon>Methanobacteriota</taxon>
        <taxon>Methanomada group</taxon>
        <taxon>Methanobacteria</taxon>
        <taxon>Methanobacteriales</taxon>
        <taxon>Methanobacteriaceae</taxon>
        <taxon>Methanobacterium</taxon>
    </lineage>
</organism>
<feature type="compositionally biased region" description="Basic and acidic residues" evidence="8">
    <location>
        <begin position="162"/>
        <end position="175"/>
    </location>
</feature>
<comment type="pathway">
    <text evidence="3 7">Carbohydrate degradation; glycolysis; pyruvate from D-glyceraldehyde 3-phosphate: step 3/5.</text>
</comment>
<dbReference type="Pfam" id="PF01676">
    <property type="entry name" value="Metalloenzyme"/>
    <property type="match status" value="1"/>
</dbReference>
<comment type="similarity">
    <text evidence="4 7">Belongs to the BPG-independent phosphoglycerate mutase family. A-PGAM subfamily.</text>
</comment>
<gene>
    <name evidence="7" type="primary">apgM</name>
    <name evidence="10" type="ORF">ASJ80_05620</name>
</gene>
<dbReference type="OrthoDB" id="52918at2157"/>
<dbReference type="GO" id="GO:0006096">
    <property type="term" value="P:glycolytic process"/>
    <property type="evidence" value="ECO:0007669"/>
    <property type="project" value="UniProtKB-UniRule"/>
</dbReference>